<proteinExistence type="predicted"/>
<protein>
    <submittedName>
        <fullName evidence="2">Uncharacterized protein</fullName>
    </submittedName>
</protein>
<accession>A0A0A9DTT3</accession>
<evidence type="ECO:0000256" key="1">
    <source>
        <dbReference type="SAM" id="MobiDB-lite"/>
    </source>
</evidence>
<name>A0A0A9DTT3_ARUDO</name>
<feature type="compositionally biased region" description="Low complexity" evidence="1">
    <location>
        <begin position="24"/>
        <end position="33"/>
    </location>
</feature>
<dbReference type="AlphaFoldDB" id="A0A0A9DTT3"/>
<evidence type="ECO:0000313" key="2">
    <source>
        <dbReference type="EMBL" id="JAD91994.1"/>
    </source>
</evidence>
<reference evidence="2" key="1">
    <citation type="submission" date="2014-09" db="EMBL/GenBank/DDBJ databases">
        <authorList>
            <person name="Magalhaes I.L.F."/>
            <person name="Oliveira U."/>
            <person name="Santos F.R."/>
            <person name="Vidigal T.H.D.A."/>
            <person name="Brescovit A.D."/>
            <person name="Santos A.J."/>
        </authorList>
    </citation>
    <scope>NUCLEOTIDE SEQUENCE</scope>
    <source>
        <tissue evidence="2">Shoot tissue taken approximately 20 cm above the soil surface</tissue>
    </source>
</reference>
<reference evidence="2" key="2">
    <citation type="journal article" date="2015" name="Data Brief">
        <title>Shoot transcriptome of the giant reed, Arundo donax.</title>
        <authorList>
            <person name="Barrero R.A."/>
            <person name="Guerrero F.D."/>
            <person name="Moolhuijzen P."/>
            <person name="Goolsby J.A."/>
            <person name="Tidwell J."/>
            <person name="Bellgard S.E."/>
            <person name="Bellgard M.I."/>
        </authorList>
    </citation>
    <scope>NUCLEOTIDE SEQUENCE</scope>
    <source>
        <tissue evidence="2">Shoot tissue taken approximately 20 cm above the soil surface</tissue>
    </source>
</reference>
<organism evidence="2">
    <name type="scientific">Arundo donax</name>
    <name type="common">Giant reed</name>
    <name type="synonym">Donax arundinaceus</name>
    <dbReference type="NCBI Taxonomy" id="35708"/>
    <lineage>
        <taxon>Eukaryota</taxon>
        <taxon>Viridiplantae</taxon>
        <taxon>Streptophyta</taxon>
        <taxon>Embryophyta</taxon>
        <taxon>Tracheophyta</taxon>
        <taxon>Spermatophyta</taxon>
        <taxon>Magnoliopsida</taxon>
        <taxon>Liliopsida</taxon>
        <taxon>Poales</taxon>
        <taxon>Poaceae</taxon>
        <taxon>PACMAD clade</taxon>
        <taxon>Arundinoideae</taxon>
        <taxon>Arundineae</taxon>
        <taxon>Arundo</taxon>
    </lineage>
</organism>
<feature type="compositionally biased region" description="Basic and acidic residues" evidence="1">
    <location>
        <begin position="36"/>
        <end position="51"/>
    </location>
</feature>
<sequence length="134" mass="13707">MAGDGAWAERRAAADDGCGGGCSGAAAGAAGCDGESEPRAPHRRQLPEPEIHPGSNGPLLPILHPDLVGGGGFDGNRSRQSRRRIRWRAEGRGISSGGAQHLIGGGCALLCLRTLSSLSSRYCLLAAFYLGVAS</sequence>
<dbReference type="EMBL" id="GBRH01205901">
    <property type="protein sequence ID" value="JAD91994.1"/>
    <property type="molecule type" value="Transcribed_RNA"/>
</dbReference>
<feature type="region of interest" description="Disordered" evidence="1">
    <location>
        <begin position="23"/>
        <end position="83"/>
    </location>
</feature>